<organism evidence="2 3">
    <name type="scientific">Ensete ventricosum</name>
    <name type="common">Abyssinian banana</name>
    <name type="synonym">Musa ensete</name>
    <dbReference type="NCBI Taxonomy" id="4639"/>
    <lineage>
        <taxon>Eukaryota</taxon>
        <taxon>Viridiplantae</taxon>
        <taxon>Streptophyta</taxon>
        <taxon>Embryophyta</taxon>
        <taxon>Tracheophyta</taxon>
        <taxon>Spermatophyta</taxon>
        <taxon>Magnoliopsida</taxon>
        <taxon>Liliopsida</taxon>
        <taxon>Zingiberales</taxon>
        <taxon>Musaceae</taxon>
        <taxon>Ensete</taxon>
    </lineage>
</organism>
<evidence type="ECO:0000313" key="2">
    <source>
        <dbReference type="EMBL" id="KAJ8479043.1"/>
    </source>
</evidence>
<dbReference type="EMBL" id="JAQQAF010000006">
    <property type="protein sequence ID" value="KAJ8479043.1"/>
    <property type="molecule type" value="Genomic_DNA"/>
</dbReference>
<evidence type="ECO:0000313" key="3">
    <source>
        <dbReference type="Proteomes" id="UP001222027"/>
    </source>
</evidence>
<comment type="caution">
    <text evidence="2">The sequence shown here is derived from an EMBL/GenBank/DDBJ whole genome shotgun (WGS) entry which is preliminary data.</text>
</comment>
<sequence>MTRSPQVRRTLASLQTVSSSPTKPHPPPPAQGDRRREFLQITTLSRELWRIGFLAQPSKAKSFDAVSKVSIAHIIQCVFSLQTEYVSLRKNEVTVRKRTWDQLKSFFSLDSH</sequence>
<proteinExistence type="predicted"/>
<reference evidence="2 3" key="1">
    <citation type="submission" date="2022-12" db="EMBL/GenBank/DDBJ databases">
        <title>Chromosome-scale assembly of the Ensete ventricosum genome.</title>
        <authorList>
            <person name="Dussert Y."/>
            <person name="Stocks J."/>
            <person name="Wendawek A."/>
            <person name="Woldeyes F."/>
            <person name="Nichols R.A."/>
            <person name="Borrell J.S."/>
        </authorList>
    </citation>
    <scope>NUCLEOTIDE SEQUENCE [LARGE SCALE GENOMIC DNA]</scope>
    <source>
        <strain evidence="3">cv. Maze</strain>
        <tissue evidence="2">Seeds</tissue>
    </source>
</reference>
<dbReference type="AlphaFoldDB" id="A0AAV8QP81"/>
<feature type="compositionally biased region" description="Polar residues" evidence="1">
    <location>
        <begin position="1"/>
        <end position="17"/>
    </location>
</feature>
<dbReference type="Proteomes" id="UP001222027">
    <property type="component" value="Unassembled WGS sequence"/>
</dbReference>
<evidence type="ECO:0000256" key="1">
    <source>
        <dbReference type="SAM" id="MobiDB-lite"/>
    </source>
</evidence>
<gene>
    <name evidence="2" type="ORF">OPV22_022770</name>
</gene>
<keyword evidence="3" id="KW-1185">Reference proteome</keyword>
<protein>
    <submittedName>
        <fullName evidence="2">Uncharacterized protein</fullName>
    </submittedName>
</protein>
<accession>A0AAV8QP81</accession>
<name>A0AAV8QP81_ENSVE</name>
<feature type="region of interest" description="Disordered" evidence="1">
    <location>
        <begin position="1"/>
        <end position="36"/>
    </location>
</feature>